<organism evidence="2 3">
    <name type="scientific">Splendidivirga corallicola</name>
    <dbReference type="NCBI Taxonomy" id="3051826"/>
    <lineage>
        <taxon>Bacteria</taxon>
        <taxon>Pseudomonadati</taxon>
        <taxon>Bacteroidota</taxon>
        <taxon>Cytophagia</taxon>
        <taxon>Cytophagales</taxon>
        <taxon>Splendidivirgaceae</taxon>
        <taxon>Splendidivirga</taxon>
    </lineage>
</organism>
<dbReference type="PROSITE" id="PS50104">
    <property type="entry name" value="TIR"/>
    <property type="match status" value="1"/>
</dbReference>
<proteinExistence type="predicted"/>
<feature type="domain" description="TIR" evidence="1">
    <location>
        <begin position="3"/>
        <end position="135"/>
    </location>
</feature>
<keyword evidence="3" id="KW-1185">Reference proteome</keyword>
<evidence type="ECO:0000259" key="1">
    <source>
        <dbReference type="PROSITE" id="PS50104"/>
    </source>
</evidence>
<name>A0ABT8KZ45_9BACT</name>
<evidence type="ECO:0000313" key="2">
    <source>
        <dbReference type="EMBL" id="MDN5205618.1"/>
    </source>
</evidence>
<dbReference type="Gene3D" id="3.40.50.10140">
    <property type="entry name" value="Toll/interleukin-1 receptor homology (TIR) domain"/>
    <property type="match status" value="1"/>
</dbReference>
<evidence type="ECO:0000313" key="3">
    <source>
        <dbReference type="Proteomes" id="UP001172082"/>
    </source>
</evidence>
<dbReference type="InterPro" id="IPR035897">
    <property type="entry name" value="Toll_tir_struct_dom_sf"/>
</dbReference>
<reference evidence="2" key="1">
    <citation type="submission" date="2023-06" db="EMBL/GenBank/DDBJ databases">
        <title>Genomic of Parafulvivirga corallium.</title>
        <authorList>
            <person name="Wang G."/>
        </authorList>
    </citation>
    <scope>NUCLEOTIDE SEQUENCE</scope>
    <source>
        <strain evidence="2">BMA10</strain>
    </source>
</reference>
<dbReference type="InterPro" id="IPR000157">
    <property type="entry name" value="TIR_dom"/>
</dbReference>
<comment type="caution">
    <text evidence="2">The sequence shown here is derived from an EMBL/GenBank/DDBJ whole genome shotgun (WGS) entry which is preliminary data.</text>
</comment>
<dbReference type="Proteomes" id="UP001172082">
    <property type="component" value="Unassembled WGS sequence"/>
</dbReference>
<dbReference type="SUPFAM" id="SSF52200">
    <property type="entry name" value="Toll/Interleukin receptor TIR domain"/>
    <property type="match status" value="1"/>
</dbReference>
<dbReference type="Pfam" id="PF13676">
    <property type="entry name" value="TIR_2"/>
    <property type="match status" value="1"/>
</dbReference>
<accession>A0ABT8KZ45</accession>
<dbReference type="RefSeq" id="WP_346755639.1">
    <property type="nucleotide sequence ID" value="NZ_JAUJEA010000022.1"/>
</dbReference>
<keyword evidence="2" id="KW-0675">Receptor</keyword>
<dbReference type="SMART" id="SM00255">
    <property type="entry name" value="TIR"/>
    <property type="match status" value="1"/>
</dbReference>
<dbReference type="EMBL" id="JAUJEA010000022">
    <property type="protein sequence ID" value="MDN5205618.1"/>
    <property type="molecule type" value="Genomic_DNA"/>
</dbReference>
<protein>
    <submittedName>
        <fullName evidence="2">Toll/interleukin-1 receptor domain-containing protein</fullName>
    </submittedName>
</protein>
<gene>
    <name evidence="2" type="ORF">QQ008_29810</name>
</gene>
<sequence>MLDKPKVFISHAVEDQVGIVNKLVKELTKNDIDVWHSGEDLLVGDGIAESINKGIRRSDFGIVVMSPKYLQAIWARMELEALFALESTQKIKILPVFHKISPEEVIDQYPLLAGRFGISTKQKLETLAGKLENIIRMGRRPAPNPITTTRSKLPFMMMAVVTLLMAINTIYNIDHLKAEGPVSNTENLLNAIPGTFDLCSYQVKWLWNPTMRQHLRPQELKDLLPTIEVLEFVSDSTVKITSTYKIEIGIEEKYWHCNHKRDSLNKASKKTKVHQPNTLMSIFGKTVDD</sequence>